<protein>
    <recommendedName>
        <fullName evidence="3">Transposase</fullName>
    </recommendedName>
</protein>
<dbReference type="EMBL" id="LOPU01000003">
    <property type="protein sequence ID" value="KTG11542.1"/>
    <property type="molecule type" value="Genomic_DNA"/>
</dbReference>
<evidence type="ECO:0008006" key="3">
    <source>
        <dbReference type="Google" id="ProtNLM"/>
    </source>
</evidence>
<accession>A0A0W1REF7</accession>
<evidence type="ECO:0000313" key="2">
    <source>
        <dbReference type="Proteomes" id="UP000054387"/>
    </source>
</evidence>
<dbReference type="AlphaFoldDB" id="A0A0W1REF7"/>
<keyword evidence="2" id="KW-1185">Reference proteome</keyword>
<sequence>MSSGRRLRIRPEPRLETLHERAFKYATLSIIGQNAPFLLAIEPVRESSPWGDNPSNRIHRVVRRLVRRAKELVPIEMVLCDREFDSMDAFQTLSNPNVNYLIPKRVTSTESTRK</sequence>
<organism evidence="1 2">
    <name type="scientific">Haloprofundus marisrubri</name>
    <dbReference type="NCBI Taxonomy" id="1514971"/>
    <lineage>
        <taxon>Archaea</taxon>
        <taxon>Methanobacteriati</taxon>
        <taxon>Methanobacteriota</taxon>
        <taxon>Stenosarchaea group</taxon>
        <taxon>Halobacteria</taxon>
        <taxon>Halobacteriales</taxon>
        <taxon>Haloferacaceae</taxon>
        <taxon>Haloprofundus</taxon>
    </lineage>
</organism>
<reference evidence="1 2" key="1">
    <citation type="submission" date="2015-12" db="EMBL/GenBank/DDBJ databases">
        <title>Haloprofundus marisrubri gen. nov., sp. nov., an extremely halophilic archaeon isolated from the Discovery deep brine-seawater interface in the Red Sea.</title>
        <authorList>
            <person name="Zhang G."/>
            <person name="Stingl U."/>
            <person name="Rashid M."/>
        </authorList>
    </citation>
    <scope>NUCLEOTIDE SEQUENCE [LARGE SCALE GENOMIC DNA]</scope>
    <source>
        <strain evidence="1 2">SB9</strain>
    </source>
</reference>
<comment type="caution">
    <text evidence="1">The sequence shown here is derived from an EMBL/GenBank/DDBJ whole genome shotgun (WGS) entry which is preliminary data.</text>
</comment>
<name>A0A0W1REF7_9EURY</name>
<gene>
    <name evidence="1" type="ORF">AUR64_03310</name>
</gene>
<evidence type="ECO:0000313" key="1">
    <source>
        <dbReference type="EMBL" id="KTG11542.1"/>
    </source>
</evidence>
<dbReference type="Proteomes" id="UP000054387">
    <property type="component" value="Unassembled WGS sequence"/>
</dbReference>
<proteinExistence type="predicted"/>